<organism evidence="1">
    <name type="scientific">Salmonella enterica</name>
    <name type="common">Salmonella choleraesuis</name>
    <dbReference type="NCBI Taxonomy" id="28901"/>
    <lineage>
        <taxon>Bacteria</taxon>
        <taxon>Pseudomonadati</taxon>
        <taxon>Pseudomonadota</taxon>
        <taxon>Gammaproteobacteria</taxon>
        <taxon>Enterobacterales</taxon>
        <taxon>Enterobacteriaceae</taxon>
        <taxon>Salmonella</taxon>
    </lineage>
</organism>
<dbReference type="EMBL" id="AAGFGW010000001">
    <property type="protein sequence ID" value="EBN2886602.1"/>
    <property type="molecule type" value="Genomic_DNA"/>
</dbReference>
<comment type="caution">
    <text evidence="1">The sequence shown here is derived from an EMBL/GenBank/DDBJ whole genome shotgun (WGS) entry which is preliminary data.</text>
</comment>
<dbReference type="AlphaFoldDB" id="A0A5T7Y392"/>
<proteinExistence type="predicted"/>
<gene>
    <name evidence="1" type="ORF">DON26_00810</name>
</gene>
<name>A0A5T7Y392_SALER</name>
<protein>
    <submittedName>
        <fullName evidence="1">Uncharacterized protein</fullName>
    </submittedName>
</protein>
<sequence length="70" mass="8027">MEYQIEDITAYDNDNGKGLLASVFVNYEDHCKSVKIRVHLPLERDKSLAEIEADILSEAKKQLKELVDSF</sequence>
<accession>A0A5T7Y392</accession>
<reference evidence="1" key="1">
    <citation type="submission" date="2018-06" db="EMBL/GenBank/DDBJ databases">
        <authorList>
            <consortium name="PulseNet: The National Subtyping Network for Foodborne Disease Surveillance"/>
            <person name="Tarr C.L."/>
            <person name="Trees E."/>
            <person name="Katz L.S."/>
            <person name="Carleton-Romer H.A."/>
            <person name="Stroika S."/>
            <person name="Kucerova Z."/>
            <person name="Roache K.F."/>
            <person name="Sabol A.L."/>
            <person name="Besser J."/>
            <person name="Gerner-Smidt P."/>
        </authorList>
    </citation>
    <scope>NUCLEOTIDE SEQUENCE</scope>
    <source>
        <strain evidence="1">PNUSAS041407</strain>
    </source>
</reference>
<evidence type="ECO:0000313" key="1">
    <source>
        <dbReference type="EMBL" id="EBN2886602.1"/>
    </source>
</evidence>